<feature type="domain" description="ABC transmembrane type-1" evidence="9">
    <location>
        <begin position="132"/>
        <end position="347"/>
    </location>
</feature>
<dbReference type="Gene3D" id="1.10.3720.10">
    <property type="entry name" value="MetI-like"/>
    <property type="match status" value="1"/>
</dbReference>
<feature type="transmembrane region" description="Helical" evidence="7">
    <location>
        <begin position="72"/>
        <end position="92"/>
    </location>
</feature>
<protein>
    <submittedName>
        <fullName evidence="10">ABC transporter permease subunit</fullName>
    </submittedName>
</protein>
<evidence type="ECO:0000256" key="5">
    <source>
        <dbReference type="ARBA" id="ARBA00022989"/>
    </source>
</evidence>
<comment type="subcellular location">
    <subcellularLocation>
        <location evidence="1 7">Cell membrane</location>
        <topology evidence="1 7">Multi-pass membrane protein</topology>
    </subcellularLocation>
</comment>
<comment type="similarity">
    <text evidence="7">Belongs to the binding-protein-dependent transport system permease family.</text>
</comment>
<feature type="transmembrane region" description="Helical" evidence="7">
    <location>
        <begin position="198"/>
        <end position="220"/>
    </location>
</feature>
<evidence type="ECO:0000256" key="8">
    <source>
        <dbReference type="SAM" id="MobiDB-lite"/>
    </source>
</evidence>
<evidence type="ECO:0000256" key="1">
    <source>
        <dbReference type="ARBA" id="ARBA00004651"/>
    </source>
</evidence>
<dbReference type="EMBL" id="JAPDIA010000003">
    <property type="protein sequence ID" value="MDG0809992.1"/>
    <property type="molecule type" value="Genomic_DNA"/>
</dbReference>
<keyword evidence="4 7" id="KW-0812">Transmembrane</keyword>
<feature type="compositionally biased region" description="Low complexity" evidence="8">
    <location>
        <begin position="42"/>
        <end position="53"/>
    </location>
</feature>
<dbReference type="Proteomes" id="UP001153404">
    <property type="component" value="Unassembled WGS sequence"/>
</dbReference>
<proteinExistence type="inferred from homology"/>
<organism evidence="10 11">
    <name type="scientific">Cohnella rhizosphaerae</name>
    <dbReference type="NCBI Taxonomy" id="1457232"/>
    <lineage>
        <taxon>Bacteria</taxon>
        <taxon>Bacillati</taxon>
        <taxon>Bacillota</taxon>
        <taxon>Bacilli</taxon>
        <taxon>Bacillales</taxon>
        <taxon>Paenibacillaceae</taxon>
        <taxon>Cohnella</taxon>
    </lineage>
</organism>
<evidence type="ECO:0000256" key="2">
    <source>
        <dbReference type="ARBA" id="ARBA00022448"/>
    </source>
</evidence>
<evidence type="ECO:0000259" key="9">
    <source>
        <dbReference type="PROSITE" id="PS50928"/>
    </source>
</evidence>
<evidence type="ECO:0000256" key="3">
    <source>
        <dbReference type="ARBA" id="ARBA00022475"/>
    </source>
</evidence>
<evidence type="ECO:0000313" key="11">
    <source>
        <dbReference type="Proteomes" id="UP001153404"/>
    </source>
</evidence>
<dbReference type="GO" id="GO:0055085">
    <property type="term" value="P:transmembrane transport"/>
    <property type="evidence" value="ECO:0007669"/>
    <property type="project" value="InterPro"/>
</dbReference>
<sequence>MKDRRLTAWSSQNPAQPRARRTDRPQTRHPSPPRSRFPAKKTGTPPGTTLGRTARTRPKAGPRFRRIWKFKLLYVLLLPALLWVLVFDYLPLYGVSIAFMDYNVIQGFSGSHWAGLKHFRALFESEMFVHAFKNTLLISLYKMISGFIAPILLALALNEIRTRWFKKTLQTAVYLPRFVSWVVYGGIITLLLSPETGIVNKIIALFGGTPAYLLVEPAYFRTILVVTDAMKEMGWAAIIYIAAIAGLNPEVYEAAVVDGATRFKRIVHVTLPGIASTIIVIFILRVGFVMSAGLDQVINLYNPMVFEVGDILDTYIYRIGIEQFNLSLAAAADVIKGVIGLALVLAANRIAKRIDPDSGIF</sequence>
<dbReference type="AlphaFoldDB" id="A0A9X4KXU9"/>
<evidence type="ECO:0000256" key="4">
    <source>
        <dbReference type="ARBA" id="ARBA00022692"/>
    </source>
</evidence>
<dbReference type="SUPFAM" id="SSF161098">
    <property type="entry name" value="MetI-like"/>
    <property type="match status" value="1"/>
</dbReference>
<evidence type="ECO:0000256" key="7">
    <source>
        <dbReference type="RuleBase" id="RU363032"/>
    </source>
</evidence>
<dbReference type="InterPro" id="IPR035906">
    <property type="entry name" value="MetI-like_sf"/>
</dbReference>
<dbReference type="InterPro" id="IPR051393">
    <property type="entry name" value="ABC_transporter_permease"/>
</dbReference>
<dbReference type="PANTHER" id="PTHR30193">
    <property type="entry name" value="ABC TRANSPORTER PERMEASE PROTEIN"/>
    <property type="match status" value="1"/>
</dbReference>
<feature type="transmembrane region" description="Helical" evidence="7">
    <location>
        <begin position="269"/>
        <end position="294"/>
    </location>
</feature>
<feature type="transmembrane region" description="Helical" evidence="7">
    <location>
        <begin position="172"/>
        <end position="192"/>
    </location>
</feature>
<feature type="transmembrane region" description="Helical" evidence="7">
    <location>
        <begin position="232"/>
        <end position="249"/>
    </location>
</feature>
<feature type="transmembrane region" description="Helical" evidence="7">
    <location>
        <begin position="140"/>
        <end position="160"/>
    </location>
</feature>
<dbReference type="PROSITE" id="PS50928">
    <property type="entry name" value="ABC_TM1"/>
    <property type="match status" value="1"/>
</dbReference>
<dbReference type="CDD" id="cd06261">
    <property type="entry name" value="TM_PBP2"/>
    <property type="match status" value="1"/>
</dbReference>
<feature type="region of interest" description="Disordered" evidence="8">
    <location>
        <begin position="1"/>
        <end position="58"/>
    </location>
</feature>
<comment type="caution">
    <text evidence="10">The sequence shown here is derived from an EMBL/GenBank/DDBJ whole genome shotgun (WGS) entry which is preliminary data.</text>
</comment>
<reference evidence="10" key="1">
    <citation type="submission" date="2022-10" db="EMBL/GenBank/DDBJ databases">
        <title>Comparative genomic analysis of Cohnella hashimotonis sp. nov., isolated from the International Space Station.</title>
        <authorList>
            <person name="Simpson A."/>
            <person name="Venkateswaran K."/>
        </authorList>
    </citation>
    <scope>NUCLEOTIDE SEQUENCE</scope>
    <source>
        <strain evidence="10">DSM 28161</strain>
    </source>
</reference>
<accession>A0A9X4KXU9</accession>
<keyword evidence="3" id="KW-1003">Cell membrane</keyword>
<name>A0A9X4KXU9_9BACL</name>
<dbReference type="InterPro" id="IPR000515">
    <property type="entry name" value="MetI-like"/>
</dbReference>
<dbReference type="PANTHER" id="PTHR30193:SF44">
    <property type="entry name" value="LACTOSE TRANSPORT SYSTEM PERMEASE PROTEIN LACF"/>
    <property type="match status" value="1"/>
</dbReference>
<keyword evidence="2 7" id="KW-0813">Transport</keyword>
<gene>
    <name evidence="10" type="ORF">OMP40_12020</name>
</gene>
<dbReference type="Pfam" id="PF00528">
    <property type="entry name" value="BPD_transp_1"/>
    <property type="match status" value="1"/>
</dbReference>
<keyword evidence="11" id="KW-1185">Reference proteome</keyword>
<evidence type="ECO:0000313" key="10">
    <source>
        <dbReference type="EMBL" id="MDG0809992.1"/>
    </source>
</evidence>
<keyword evidence="5 7" id="KW-1133">Transmembrane helix</keyword>
<dbReference type="GO" id="GO:0005886">
    <property type="term" value="C:plasma membrane"/>
    <property type="evidence" value="ECO:0007669"/>
    <property type="project" value="UniProtKB-SubCell"/>
</dbReference>
<keyword evidence="6 7" id="KW-0472">Membrane</keyword>
<dbReference type="RefSeq" id="WP_277531592.1">
    <property type="nucleotide sequence ID" value="NZ_JAPDIA010000003.1"/>
</dbReference>
<evidence type="ECO:0000256" key="6">
    <source>
        <dbReference type="ARBA" id="ARBA00023136"/>
    </source>
</evidence>